<dbReference type="InterPro" id="IPR019670">
    <property type="entry name" value="DUF2523"/>
</dbReference>
<protein>
    <submittedName>
        <fullName evidence="2">DUF2523 family protein</fullName>
    </submittedName>
</protein>
<sequence length="127" mass="13535">MAEESSGIAAAISAVVKGIQKVVDKLDQFVDWFFELFPRMFKAGLTLLQDVFLWAFEQCLSLAKSALDGITGLDAMAAEAAKTWALVPPDVITVLQSIGLGTALGIVTAAIAIRLVLQLIPFVRLGS</sequence>
<keyword evidence="3" id="KW-1185">Reference proteome</keyword>
<evidence type="ECO:0000256" key="1">
    <source>
        <dbReference type="SAM" id="Phobius"/>
    </source>
</evidence>
<feature type="transmembrane region" description="Helical" evidence="1">
    <location>
        <begin position="94"/>
        <end position="117"/>
    </location>
</feature>
<organism evidence="2 3">
    <name type="scientific">Paracidovorax citrulli</name>
    <name type="common">Acidovorax citrulli</name>
    <dbReference type="NCBI Taxonomy" id="80869"/>
    <lineage>
        <taxon>Bacteria</taxon>
        <taxon>Pseudomonadati</taxon>
        <taxon>Pseudomonadota</taxon>
        <taxon>Betaproteobacteria</taxon>
        <taxon>Burkholderiales</taxon>
        <taxon>Comamonadaceae</taxon>
        <taxon>Paracidovorax</taxon>
    </lineage>
</organism>
<dbReference type="Pfam" id="PF10734">
    <property type="entry name" value="DUF2523"/>
    <property type="match status" value="1"/>
</dbReference>
<dbReference type="RefSeq" id="WP_011795505.1">
    <property type="nucleotide sequence ID" value="NZ_CP023687.1"/>
</dbReference>
<proteinExistence type="predicted"/>
<name>A0ABY9AVP6_PARCI</name>
<keyword evidence="1" id="KW-0812">Transmembrane</keyword>
<evidence type="ECO:0000313" key="3">
    <source>
        <dbReference type="Proteomes" id="UP001242732"/>
    </source>
</evidence>
<keyword evidence="1" id="KW-1133">Transmembrane helix</keyword>
<evidence type="ECO:0000313" key="2">
    <source>
        <dbReference type="EMBL" id="WIY50859.1"/>
    </source>
</evidence>
<accession>A0ABY9AVP6</accession>
<dbReference type="Proteomes" id="UP001242732">
    <property type="component" value="Chromosome"/>
</dbReference>
<keyword evidence="1" id="KW-0472">Membrane</keyword>
<reference evidence="2 3" key="1">
    <citation type="submission" date="2023-06" db="EMBL/GenBank/DDBJ databases">
        <authorList>
            <person name="Ham H."/>
            <person name="Park D.S."/>
        </authorList>
    </citation>
    <scope>NUCLEOTIDE SEQUENCE [LARGE SCALE GENOMIC DNA]</scope>
    <source>
        <strain evidence="2 3">KACC 17005</strain>
    </source>
</reference>
<gene>
    <name evidence="2" type="ORF">QRO08_09940</name>
</gene>
<dbReference type="EMBL" id="CP127363">
    <property type="protein sequence ID" value="WIY50859.1"/>
    <property type="molecule type" value="Genomic_DNA"/>
</dbReference>